<dbReference type="EMBL" id="JAPWGL010000002">
    <property type="protein sequence ID" value="MCZ4223536.1"/>
    <property type="molecule type" value="Genomic_DNA"/>
</dbReference>
<gene>
    <name evidence="1" type="ORF">O0931_09525</name>
</gene>
<dbReference type="RefSeq" id="WP_269415325.1">
    <property type="nucleotide sequence ID" value="NZ_JAPWGL010000002.1"/>
</dbReference>
<protein>
    <submittedName>
        <fullName evidence="1">Uncharacterized protein</fullName>
    </submittedName>
</protein>
<name>A0ABT4KX87_9SPHI</name>
<keyword evidence="2" id="KW-1185">Reference proteome</keyword>
<organism evidence="1 2">
    <name type="scientific">Pedobacter rhodius</name>
    <dbReference type="NCBI Taxonomy" id="3004098"/>
    <lineage>
        <taxon>Bacteria</taxon>
        <taxon>Pseudomonadati</taxon>
        <taxon>Bacteroidota</taxon>
        <taxon>Sphingobacteriia</taxon>
        <taxon>Sphingobacteriales</taxon>
        <taxon>Sphingobacteriaceae</taxon>
        <taxon>Pedobacter</taxon>
    </lineage>
</organism>
<evidence type="ECO:0000313" key="1">
    <source>
        <dbReference type="EMBL" id="MCZ4223536.1"/>
    </source>
</evidence>
<reference evidence="1" key="1">
    <citation type="submission" date="2022-12" db="EMBL/GenBank/DDBJ databases">
        <title>Genome sequence of SJ11.</title>
        <authorList>
            <person name="Woo H."/>
        </authorList>
    </citation>
    <scope>NUCLEOTIDE SEQUENCE</scope>
    <source>
        <strain evidence="1">SJ11</strain>
    </source>
</reference>
<dbReference type="Proteomes" id="UP001144341">
    <property type="component" value="Unassembled WGS sequence"/>
</dbReference>
<evidence type="ECO:0000313" key="2">
    <source>
        <dbReference type="Proteomes" id="UP001144341"/>
    </source>
</evidence>
<sequence>MTDKAAILAEEGRTADNWPQLRVSGGILAIRKGTDLNLARFNQYFNSIAVQNIATHQKPQHVTTSGEEEDRGAMATELKSTAASLDLGTSGKAALSGKPKTSIEFLRHSGMSGKQVRHLEKTGADIRDSLRAKMPEGTRFADEVLHAIILPKTGAPREIGGYTLATPMTNAFPLLDKGTGNVSVLREHR</sequence>
<accession>A0ABT4KX87</accession>
<comment type="caution">
    <text evidence="1">The sequence shown here is derived from an EMBL/GenBank/DDBJ whole genome shotgun (WGS) entry which is preliminary data.</text>
</comment>
<proteinExistence type="predicted"/>